<organism evidence="5 6">
    <name type="scientific">Aquifex aeolicus</name>
    <dbReference type="NCBI Taxonomy" id="63363"/>
    <lineage>
        <taxon>Bacteria</taxon>
        <taxon>Pseudomonadati</taxon>
        <taxon>Aquificota</taxon>
        <taxon>Aquificia</taxon>
        <taxon>Aquificales</taxon>
        <taxon>Aquificaceae</taxon>
        <taxon>Aquifex</taxon>
    </lineage>
</organism>
<evidence type="ECO:0000256" key="1">
    <source>
        <dbReference type="ARBA" id="ARBA00012528"/>
    </source>
</evidence>
<dbReference type="PANTHER" id="PTHR45138:SF9">
    <property type="entry name" value="DIGUANYLATE CYCLASE DGCM-RELATED"/>
    <property type="match status" value="1"/>
</dbReference>
<keyword evidence="3" id="KW-1133">Transmembrane helix</keyword>
<dbReference type="Pfam" id="PF00990">
    <property type="entry name" value="GGDEF"/>
    <property type="match status" value="1"/>
</dbReference>
<dbReference type="GO" id="GO:0052621">
    <property type="term" value="F:diguanylate cyclase activity"/>
    <property type="evidence" value="ECO:0007669"/>
    <property type="project" value="UniProtKB-EC"/>
</dbReference>
<dbReference type="Proteomes" id="UP000606463">
    <property type="component" value="Unassembled WGS sequence"/>
</dbReference>
<evidence type="ECO:0000313" key="5">
    <source>
        <dbReference type="EMBL" id="HIP98120.1"/>
    </source>
</evidence>
<gene>
    <name evidence="5" type="ORF">EYH37_01960</name>
</gene>
<keyword evidence="3" id="KW-0812">Transmembrane</keyword>
<feature type="transmembrane region" description="Helical" evidence="3">
    <location>
        <begin position="156"/>
        <end position="178"/>
    </location>
</feature>
<dbReference type="PROSITE" id="PS50887">
    <property type="entry name" value="GGDEF"/>
    <property type="match status" value="1"/>
</dbReference>
<evidence type="ECO:0000256" key="2">
    <source>
        <dbReference type="ARBA" id="ARBA00034247"/>
    </source>
</evidence>
<dbReference type="SUPFAM" id="SSF55073">
    <property type="entry name" value="Nucleotide cyclase"/>
    <property type="match status" value="1"/>
</dbReference>
<dbReference type="EC" id="2.7.7.65" evidence="1"/>
<dbReference type="SMART" id="SM00267">
    <property type="entry name" value="GGDEF"/>
    <property type="match status" value="1"/>
</dbReference>
<protein>
    <recommendedName>
        <fullName evidence="1">diguanylate cyclase</fullName>
        <ecNumber evidence="1">2.7.7.65</ecNumber>
    </recommendedName>
</protein>
<comment type="caution">
    <text evidence="5">The sequence shown here is derived from an EMBL/GenBank/DDBJ whole genome shotgun (WGS) entry which is preliminary data.</text>
</comment>
<evidence type="ECO:0000259" key="4">
    <source>
        <dbReference type="PROSITE" id="PS50887"/>
    </source>
</evidence>
<sequence>MQRILFKSSKKTKKKMFLLFSFWTFVNLLFLYNFFNGFHYSEVVNLAGKIRGEIQRAAKLYLAKDFNNLKTVKEEIDKTFKSLDETVEKLKLPIVDWRKNVKPTEVYDCWNSLRVNLQYPPSPKGDKSVLEISENCWLKADNLTNLYQKLAQRNTFILVFFYTLLFGISTFIVIRLALLARSEVKHKLEKNWALDSLTKVLGKESFREIFHNITNAPFVERASVIKIDLDNFKKINDIFGVSVGDEILVRVAQLLKNNLRKSDVIGRWGGDKFLILLPNTDLNGAQKVAEKLRKTLENRIFKNGIKVTASFGITEVVKGEELEETLLRLNKALYKAKEEGKNRIKIIPPFEGEGSNSPLQDNRV</sequence>
<dbReference type="EMBL" id="DQVE01000019">
    <property type="protein sequence ID" value="HIP98120.1"/>
    <property type="molecule type" value="Genomic_DNA"/>
</dbReference>
<feature type="transmembrane region" description="Helical" evidence="3">
    <location>
        <begin position="16"/>
        <end position="35"/>
    </location>
</feature>
<keyword evidence="3" id="KW-0472">Membrane</keyword>
<proteinExistence type="predicted"/>
<evidence type="ECO:0000313" key="6">
    <source>
        <dbReference type="Proteomes" id="UP000606463"/>
    </source>
</evidence>
<evidence type="ECO:0000256" key="3">
    <source>
        <dbReference type="SAM" id="Phobius"/>
    </source>
</evidence>
<dbReference type="FunFam" id="3.30.70.270:FF:000001">
    <property type="entry name" value="Diguanylate cyclase domain protein"/>
    <property type="match status" value="1"/>
</dbReference>
<dbReference type="NCBIfam" id="TIGR00254">
    <property type="entry name" value="GGDEF"/>
    <property type="match status" value="1"/>
</dbReference>
<name>A0A9D0YQ61_AQUAO</name>
<dbReference type="InterPro" id="IPR050469">
    <property type="entry name" value="Diguanylate_Cyclase"/>
</dbReference>
<dbReference type="PANTHER" id="PTHR45138">
    <property type="entry name" value="REGULATORY COMPONENTS OF SENSORY TRANSDUCTION SYSTEM"/>
    <property type="match status" value="1"/>
</dbReference>
<dbReference type="InterPro" id="IPR043128">
    <property type="entry name" value="Rev_trsase/Diguanyl_cyclase"/>
</dbReference>
<dbReference type="AlphaFoldDB" id="A0A9D0YQ61"/>
<reference evidence="5" key="1">
    <citation type="journal article" date="2020" name="ISME J.">
        <title>Gammaproteobacteria mediating utilization of methyl-, sulfur- and petroleum organic compounds in deep ocean hydrothermal plumes.</title>
        <authorList>
            <person name="Zhou Z."/>
            <person name="Liu Y."/>
            <person name="Pan J."/>
            <person name="Cron B.R."/>
            <person name="Toner B.M."/>
            <person name="Anantharaman K."/>
            <person name="Breier J.A."/>
            <person name="Dick G.J."/>
            <person name="Li M."/>
        </authorList>
    </citation>
    <scope>NUCLEOTIDE SEQUENCE</scope>
    <source>
        <strain evidence="5">SZUA-1501</strain>
    </source>
</reference>
<dbReference type="InterPro" id="IPR000160">
    <property type="entry name" value="GGDEF_dom"/>
</dbReference>
<dbReference type="CDD" id="cd01949">
    <property type="entry name" value="GGDEF"/>
    <property type="match status" value="1"/>
</dbReference>
<dbReference type="InterPro" id="IPR029787">
    <property type="entry name" value="Nucleotide_cyclase"/>
</dbReference>
<comment type="catalytic activity">
    <reaction evidence="2">
        <text>2 GTP = 3',3'-c-di-GMP + 2 diphosphate</text>
        <dbReference type="Rhea" id="RHEA:24898"/>
        <dbReference type="ChEBI" id="CHEBI:33019"/>
        <dbReference type="ChEBI" id="CHEBI:37565"/>
        <dbReference type="ChEBI" id="CHEBI:58805"/>
        <dbReference type="EC" id="2.7.7.65"/>
    </reaction>
</comment>
<accession>A0A9D0YQ61</accession>
<feature type="domain" description="GGDEF" evidence="4">
    <location>
        <begin position="220"/>
        <end position="349"/>
    </location>
</feature>
<dbReference type="Gene3D" id="3.30.70.270">
    <property type="match status" value="1"/>
</dbReference>